<keyword evidence="1" id="KW-0677">Repeat</keyword>
<dbReference type="AlphaFoldDB" id="L7U1A3"/>
<accession>L7U1A3</accession>
<evidence type="ECO:0000256" key="2">
    <source>
        <dbReference type="ARBA" id="ARBA00023043"/>
    </source>
</evidence>
<dbReference type="RefSeq" id="WP_015346216.1">
    <property type="nucleotide sequence ID" value="NC_020126.1"/>
</dbReference>
<evidence type="ECO:0000256" key="3">
    <source>
        <dbReference type="PROSITE-ProRule" id="PRU00023"/>
    </source>
</evidence>
<reference evidence="4 5" key="1">
    <citation type="journal article" date="2013" name="Genome Announc.">
        <title>Complete genome sequence of Myxococcus stipitatus strain DSM 14675, a fruiting myxobacterium.</title>
        <authorList>
            <person name="Huntley S."/>
            <person name="Kneip S."/>
            <person name="Treuner-Lange A."/>
            <person name="Sogaard-Andersen L."/>
        </authorList>
    </citation>
    <scope>NUCLEOTIDE SEQUENCE [LARGE SCALE GENOMIC DNA]</scope>
    <source>
        <strain evidence="5">DSM 14675 / JCM 12634 / Mx s8</strain>
    </source>
</reference>
<gene>
    <name evidence="4" type="ordered locus">MYSTI_00603</name>
</gene>
<dbReference type="PROSITE" id="PS50297">
    <property type="entry name" value="ANK_REP_REGION"/>
    <property type="match status" value="3"/>
</dbReference>
<dbReference type="KEGG" id="msd:MYSTI_00603"/>
<evidence type="ECO:0000256" key="1">
    <source>
        <dbReference type="ARBA" id="ARBA00022737"/>
    </source>
</evidence>
<dbReference type="eggNOG" id="COG0666">
    <property type="taxonomic scope" value="Bacteria"/>
</dbReference>
<feature type="repeat" description="ANK" evidence="3">
    <location>
        <begin position="70"/>
        <end position="102"/>
    </location>
</feature>
<keyword evidence="2 3" id="KW-0040">ANK repeat</keyword>
<dbReference type="Proteomes" id="UP000011131">
    <property type="component" value="Chromosome"/>
</dbReference>
<sequence length="457" mass="49068">MAETQQPTIHEAAAAGDLQGLTQALQRGEGIDAPRDGGVTPLMAAAFNGQTAAVQHLISHQASLDVQSVAGWTALLYAAKRGHAETLRALLKAGANPHLTAKEGETAIIEAAFSRHEDALMVLLQAGVTSGKPTSIGLTDLIVCADSGFLPAVRLLVERQASVNDANVYGETALIRASLRGHTAIVAFLLRHGADRSLKDTFDKTAKDWAVEKEFPHVAALFDANDAALDAAIASGASSAGPTSTKSAAREVDFTDFASWTQGYLYGFAGYAPMKHSSDAAAFVELIQRITQRPVITIGASLHPYQLLRPEGLSIWSYTLLRMHSQQQAALLEVGNGRASVHTVPPADAFPMSQWSDKRLFTDVNPVFGQYVPFVIPYLVPKEDGPPYWEKRMAAEVAAHGHATPYLESINEALRFLLPHPAFVVGIDAFDEKNPHAVVQNFVDVAEKLLKATIRQG</sequence>
<dbReference type="SUPFAM" id="SSF48403">
    <property type="entry name" value="Ankyrin repeat"/>
    <property type="match status" value="1"/>
</dbReference>
<name>L7U1A3_MYXSD</name>
<dbReference type="Gene3D" id="1.25.40.20">
    <property type="entry name" value="Ankyrin repeat-containing domain"/>
    <property type="match status" value="2"/>
</dbReference>
<dbReference type="PROSITE" id="PS50088">
    <property type="entry name" value="ANK_REPEAT"/>
    <property type="match status" value="3"/>
</dbReference>
<dbReference type="Pfam" id="PF12796">
    <property type="entry name" value="Ank_2"/>
    <property type="match status" value="2"/>
</dbReference>
<keyword evidence="5" id="KW-1185">Reference proteome</keyword>
<dbReference type="PRINTS" id="PR01415">
    <property type="entry name" value="ANKYRIN"/>
</dbReference>
<dbReference type="STRING" id="1278073.MYSTI_00603"/>
<dbReference type="PATRIC" id="fig|1278073.3.peg.626"/>
<dbReference type="SMART" id="SM00248">
    <property type="entry name" value="ANK"/>
    <property type="match status" value="6"/>
</dbReference>
<proteinExistence type="predicted"/>
<dbReference type="InterPro" id="IPR036770">
    <property type="entry name" value="Ankyrin_rpt-contain_sf"/>
</dbReference>
<dbReference type="OrthoDB" id="5504283at2"/>
<dbReference type="PANTHER" id="PTHR24171">
    <property type="entry name" value="ANKYRIN REPEAT DOMAIN-CONTAINING PROTEIN 39-RELATED"/>
    <property type="match status" value="1"/>
</dbReference>
<evidence type="ECO:0000313" key="4">
    <source>
        <dbReference type="EMBL" id="AGC41953.1"/>
    </source>
</evidence>
<protein>
    <submittedName>
        <fullName evidence="4">Ankyrin repeat-containing protein</fullName>
    </submittedName>
</protein>
<organism evidence="4 5">
    <name type="scientific">Myxococcus stipitatus (strain DSM 14675 / JCM 12634 / Mx s8)</name>
    <dbReference type="NCBI Taxonomy" id="1278073"/>
    <lineage>
        <taxon>Bacteria</taxon>
        <taxon>Pseudomonadati</taxon>
        <taxon>Myxococcota</taxon>
        <taxon>Myxococcia</taxon>
        <taxon>Myxococcales</taxon>
        <taxon>Cystobacterineae</taxon>
        <taxon>Myxococcaceae</taxon>
        <taxon>Myxococcus</taxon>
    </lineage>
</organism>
<evidence type="ECO:0000313" key="5">
    <source>
        <dbReference type="Proteomes" id="UP000011131"/>
    </source>
</evidence>
<feature type="repeat" description="ANK" evidence="3">
    <location>
        <begin position="169"/>
        <end position="201"/>
    </location>
</feature>
<dbReference type="InterPro" id="IPR002110">
    <property type="entry name" value="Ankyrin_rpt"/>
</dbReference>
<dbReference type="HOGENOM" id="CLU_598286_0_0_7"/>
<feature type="repeat" description="ANK" evidence="3">
    <location>
        <begin position="37"/>
        <end position="69"/>
    </location>
</feature>
<dbReference type="EMBL" id="CP004025">
    <property type="protein sequence ID" value="AGC41953.1"/>
    <property type="molecule type" value="Genomic_DNA"/>
</dbReference>